<dbReference type="AlphaFoldDB" id="A0A0V1Q380"/>
<evidence type="ECO:0000256" key="7">
    <source>
        <dbReference type="ARBA" id="ARBA00022679"/>
    </source>
</evidence>
<dbReference type="InterPro" id="IPR007315">
    <property type="entry name" value="PIG-V/Gpi18"/>
</dbReference>
<dbReference type="GeneID" id="26838254"/>
<dbReference type="GO" id="GO:0005789">
    <property type="term" value="C:endoplasmic reticulum membrane"/>
    <property type="evidence" value="ECO:0007669"/>
    <property type="project" value="UniProtKB-SubCell"/>
</dbReference>
<dbReference type="PANTHER" id="PTHR12468:SF2">
    <property type="entry name" value="GPI MANNOSYLTRANSFERASE 2"/>
    <property type="match status" value="1"/>
</dbReference>
<keyword evidence="11 12" id="KW-0472">Membrane</keyword>
<dbReference type="GO" id="GO:0031501">
    <property type="term" value="C:mannosyltransferase complex"/>
    <property type="evidence" value="ECO:0007669"/>
    <property type="project" value="TreeGrafter"/>
</dbReference>
<feature type="transmembrane region" description="Helical" evidence="12">
    <location>
        <begin position="36"/>
        <end position="58"/>
    </location>
</feature>
<comment type="pathway">
    <text evidence="2 12">Glycolipid biosynthesis; glycosylphosphatidylinositol-anchor biosynthesis.</text>
</comment>
<dbReference type="UniPathway" id="UPA00196"/>
<dbReference type="GO" id="GO:0000009">
    <property type="term" value="F:alpha-1,6-mannosyltransferase activity"/>
    <property type="evidence" value="ECO:0007669"/>
    <property type="project" value="InterPro"/>
</dbReference>
<evidence type="ECO:0000256" key="5">
    <source>
        <dbReference type="ARBA" id="ARBA00022502"/>
    </source>
</evidence>
<keyword evidence="10 12" id="KW-1133">Transmembrane helix</keyword>
<dbReference type="EMBL" id="LMYN01000016">
    <property type="protein sequence ID" value="KSA02990.1"/>
    <property type="molecule type" value="Genomic_DNA"/>
</dbReference>
<feature type="transmembrane region" description="Helical" evidence="12">
    <location>
        <begin position="181"/>
        <end position="201"/>
    </location>
</feature>
<evidence type="ECO:0000256" key="1">
    <source>
        <dbReference type="ARBA" id="ARBA00004477"/>
    </source>
</evidence>
<protein>
    <recommendedName>
        <fullName evidence="4 12">GPI mannosyltransferase 2</fullName>
        <ecNumber evidence="12">2.4.1.-</ecNumber>
    </recommendedName>
</protein>
<evidence type="ECO:0000256" key="3">
    <source>
        <dbReference type="ARBA" id="ARBA00008698"/>
    </source>
</evidence>
<evidence type="ECO:0000256" key="8">
    <source>
        <dbReference type="ARBA" id="ARBA00022692"/>
    </source>
</evidence>
<evidence type="ECO:0000256" key="9">
    <source>
        <dbReference type="ARBA" id="ARBA00022824"/>
    </source>
</evidence>
<dbReference type="GO" id="GO:0006506">
    <property type="term" value="P:GPI anchor biosynthetic process"/>
    <property type="evidence" value="ECO:0007669"/>
    <property type="project" value="UniProtKB-UniPathway"/>
</dbReference>
<evidence type="ECO:0000256" key="11">
    <source>
        <dbReference type="ARBA" id="ARBA00023136"/>
    </source>
</evidence>
<comment type="subcellular location">
    <subcellularLocation>
        <location evidence="1 12">Endoplasmic reticulum membrane</location>
        <topology evidence="1 12">Multi-pass membrane protein</topology>
    </subcellularLocation>
</comment>
<keyword evidence="7 12" id="KW-0808">Transferase</keyword>
<evidence type="ECO:0000256" key="4">
    <source>
        <dbReference type="ARBA" id="ARBA00013795"/>
    </source>
</evidence>
<feature type="transmembrane region" description="Helical" evidence="12">
    <location>
        <begin position="153"/>
        <end position="169"/>
    </location>
</feature>
<keyword evidence="6 12" id="KW-0328">Glycosyltransferase</keyword>
<dbReference type="PANTHER" id="PTHR12468">
    <property type="entry name" value="GPI MANNOSYLTRANSFERASE 2"/>
    <property type="match status" value="1"/>
</dbReference>
<organism evidence="13 14">
    <name type="scientific">Debaryomyces fabryi</name>
    <dbReference type="NCBI Taxonomy" id="58627"/>
    <lineage>
        <taxon>Eukaryota</taxon>
        <taxon>Fungi</taxon>
        <taxon>Dikarya</taxon>
        <taxon>Ascomycota</taxon>
        <taxon>Saccharomycotina</taxon>
        <taxon>Pichiomycetes</taxon>
        <taxon>Debaryomycetaceae</taxon>
        <taxon>Debaryomyces</taxon>
    </lineage>
</organism>
<evidence type="ECO:0000256" key="2">
    <source>
        <dbReference type="ARBA" id="ARBA00004687"/>
    </source>
</evidence>
<keyword evidence="5 12" id="KW-0337">GPI-anchor biosynthesis</keyword>
<dbReference type="OrthoDB" id="10252502at2759"/>
<reference evidence="13 14" key="1">
    <citation type="submission" date="2015-11" db="EMBL/GenBank/DDBJ databases">
        <title>The genome of Debaryomyces fabryi.</title>
        <authorList>
            <person name="Tafer H."/>
            <person name="Lopandic K."/>
        </authorList>
    </citation>
    <scope>NUCLEOTIDE SEQUENCE [LARGE SCALE GENOMIC DNA]</scope>
    <source>
        <strain evidence="13 14">CBS 789</strain>
    </source>
</reference>
<dbReference type="Proteomes" id="UP000054251">
    <property type="component" value="Unassembled WGS sequence"/>
</dbReference>
<keyword evidence="8 12" id="KW-0812">Transmembrane</keyword>
<comment type="similarity">
    <text evidence="3 12">Belongs to the PIGV family.</text>
</comment>
<accession>A0A0V1Q380</accession>
<comment type="caution">
    <text evidence="13">The sequence shown here is derived from an EMBL/GenBank/DDBJ whole genome shotgun (WGS) entry which is preliminary data.</text>
</comment>
<proteinExistence type="inferred from homology"/>
<evidence type="ECO:0000256" key="6">
    <source>
        <dbReference type="ARBA" id="ARBA00022676"/>
    </source>
</evidence>
<name>A0A0V1Q380_9ASCO</name>
<keyword evidence="14" id="KW-1185">Reference proteome</keyword>
<evidence type="ECO:0000313" key="14">
    <source>
        <dbReference type="Proteomes" id="UP000054251"/>
    </source>
</evidence>
<dbReference type="Pfam" id="PF04188">
    <property type="entry name" value="Mannosyl_trans2"/>
    <property type="match status" value="2"/>
</dbReference>
<feature type="transmembrane region" description="Helical" evidence="12">
    <location>
        <begin position="6"/>
        <end position="24"/>
    </location>
</feature>
<keyword evidence="9 12" id="KW-0256">Endoplasmic reticulum</keyword>
<gene>
    <name evidence="13" type="ORF">AC631_01245</name>
</gene>
<evidence type="ECO:0000313" key="13">
    <source>
        <dbReference type="EMBL" id="KSA02990.1"/>
    </source>
</evidence>
<dbReference type="GO" id="GO:0004376">
    <property type="term" value="F:GPI mannosyltransferase activity"/>
    <property type="evidence" value="ECO:0007669"/>
    <property type="project" value="InterPro"/>
</dbReference>
<comment type="caution">
    <text evidence="12">Lacks conserved residue(s) required for the propagation of feature annotation.</text>
</comment>
<feature type="transmembrane region" description="Helical" evidence="12">
    <location>
        <begin position="92"/>
        <end position="115"/>
    </location>
</feature>
<evidence type="ECO:0000256" key="10">
    <source>
        <dbReference type="ARBA" id="ARBA00022989"/>
    </source>
</evidence>
<dbReference type="RefSeq" id="XP_015469092.1">
    <property type="nucleotide sequence ID" value="XM_015610075.1"/>
</dbReference>
<evidence type="ECO:0000256" key="12">
    <source>
        <dbReference type="RuleBase" id="RU363112"/>
    </source>
</evidence>
<sequence>MVSIAYGIRINCLLLGSMFLFDLYEFGIRNRDITDIIFPLISGGQLFVSIVALNWYTYAIFCPARGEWCQQWIPSLFSYAQSHYWNVGFLSYWSFANIPNFLFALPTILLTLQSFKHFTQEKPVKNLLPLMIVNGILLVGGLFWWHVQILTRISSFLPLMYWFVASLWISENMVYKKYSEYIMKFMIGWNLIQASMFAAFLPPA</sequence>
<dbReference type="EC" id="2.4.1.-" evidence="12"/>
<feature type="transmembrane region" description="Helical" evidence="12">
    <location>
        <begin position="127"/>
        <end position="147"/>
    </location>
</feature>
<comment type="function">
    <text evidence="12">Mannosyltransferase involved in glycosylphosphatidylinositol-anchor biosynthesis.</text>
</comment>